<evidence type="ECO:0000313" key="3">
    <source>
        <dbReference type="Proteomes" id="UP000019063"/>
    </source>
</evidence>
<dbReference type="AlphaFoldDB" id="W4HKX1"/>
<dbReference type="Gene3D" id="3.40.630.30">
    <property type="match status" value="1"/>
</dbReference>
<name>W4HKX1_9RHOB</name>
<dbReference type="Pfam" id="PF13302">
    <property type="entry name" value="Acetyltransf_3"/>
    <property type="match status" value="1"/>
</dbReference>
<dbReference type="eggNOG" id="COG1670">
    <property type="taxonomic scope" value="Bacteria"/>
</dbReference>
<evidence type="ECO:0000313" key="2">
    <source>
        <dbReference type="EMBL" id="ETW13063.1"/>
    </source>
</evidence>
<keyword evidence="3" id="KW-1185">Reference proteome</keyword>
<organism evidence="2 3">
    <name type="scientific">Roseivivax marinus</name>
    <dbReference type="NCBI Taxonomy" id="1379903"/>
    <lineage>
        <taxon>Bacteria</taxon>
        <taxon>Pseudomonadati</taxon>
        <taxon>Pseudomonadota</taxon>
        <taxon>Alphaproteobacteria</taxon>
        <taxon>Rhodobacterales</taxon>
        <taxon>Roseobacteraceae</taxon>
        <taxon>Roseivivax</taxon>
    </lineage>
</organism>
<dbReference type="InterPro" id="IPR016181">
    <property type="entry name" value="Acyl_CoA_acyltransferase"/>
</dbReference>
<reference evidence="2 3" key="1">
    <citation type="journal article" date="2014" name="Antonie Van Leeuwenhoek">
        <title>Roseivivax atlanticus sp. nov., isolated from surface seawater of the Atlantic Ocean.</title>
        <authorList>
            <person name="Li G."/>
            <person name="Lai Q."/>
            <person name="Liu X."/>
            <person name="Sun F."/>
            <person name="Shao Z."/>
        </authorList>
    </citation>
    <scope>NUCLEOTIDE SEQUENCE [LARGE SCALE GENOMIC DNA]</scope>
    <source>
        <strain evidence="2 3">22II-s10s</strain>
    </source>
</reference>
<dbReference type="GO" id="GO:0016747">
    <property type="term" value="F:acyltransferase activity, transferring groups other than amino-acyl groups"/>
    <property type="evidence" value="ECO:0007669"/>
    <property type="project" value="InterPro"/>
</dbReference>
<comment type="caution">
    <text evidence="2">The sequence shown here is derived from an EMBL/GenBank/DDBJ whole genome shotgun (WGS) entry which is preliminary data.</text>
</comment>
<dbReference type="PATRIC" id="fig|1317118.6.peg.1580"/>
<dbReference type="PANTHER" id="PTHR43328:SF1">
    <property type="entry name" value="N-ACETYLTRANSFERASE DOMAIN-CONTAINING PROTEIN"/>
    <property type="match status" value="1"/>
</dbReference>
<proteinExistence type="predicted"/>
<dbReference type="PROSITE" id="PS51186">
    <property type="entry name" value="GNAT"/>
    <property type="match status" value="1"/>
</dbReference>
<evidence type="ECO:0000259" key="1">
    <source>
        <dbReference type="PROSITE" id="PS51186"/>
    </source>
</evidence>
<keyword evidence="2" id="KW-0808">Transferase</keyword>
<dbReference type="RefSeq" id="WP_043843484.1">
    <property type="nucleotide sequence ID" value="NZ_AQQW01000004.1"/>
</dbReference>
<dbReference type="InterPro" id="IPR000182">
    <property type="entry name" value="GNAT_dom"/>
</dbReference>
<dbReference type="Proteomes" id="UP000019063">
    <property type="component" value="Unassembled WGS sequence"/>
</dbReference>
<dbReference type="EMBL" id="AQQW01000004">
    <property type="protein sequence ID" value="ETW13063.1"/>
    <property type="molecule type" value="Genomic_DNA"/>
</dbReference>
<accession>W4HKX1</accession>
<dbReference type="PANTHER" id="PTHR43328">
    <property type="entry name" value="ACETYLTRANSFERASE-RELATED"/>
    <property type="match status" value="1"/>
</dbReference>
<feature type="domain" description="N-acetyltransferase" evidence="1">
    <location>
        <begin position="17"/>
        <end position="175"/>
    </location>
</feature>
<protein>
    <submittedName>
        <fullName evidence="2">Acetyltransferase</fullName>
    </submittedName>
</protein>
<dbReference type="SUPFAM" id="SSF55729">
    <property type="entry name" value="Acyl-CoA N-acyltransferases (Nat)"/>
    <property type="match status" value="1"/>
</dbReference>
<dbReference type="STRING" id="1379903.ATO8_07626"/>
<sequence>MSLDHVTTQSLITGTRLDLRTPTASDVSWIERFAGDARVARMTTTVPHPLPPGNAAAYVAAAHDPDRTEEVWAIDASRSGGAPLAGIVSLTQVGRGQSEIGYWIAPEAWNTGIASEAVRMLVEANPLGNCTIFASVFKDNPASARVLIHCGFEYIGDAEAVSVARDAVVPTWTYLKRYG</sequence>
<gene>
    <name evidence="2" type="ORF">ATO8_07626</name>
</gene>